<keyword evidence="2 4" id="KW-0808">Transferase</keyword>
<comment type="caution">
    <text evidence="7">The sequence shown here is derived from an EMBL/GenBank/DDBJ whole genome shotgun (WGS) entry which is preliminary data.</text>
</comment>
<proteinExistence type="inferred from homology"/>
<organism evidence="7">
    <name type="scientific">Boseongicola sp. SB0664_bin_43</name>
    <dbReference type="NCBI Taxonomy" id="2604844"/>
    <lineage>
        <taxon>Bacteria</taxon>
        <taxon>Pseudomonadati</taxon>
        <taxon>Pseudomonadota</taxon>
        <taxon>Alphaproteobacteria</taxon>
        <taxon>Rhodobacterales</taxon>
        <taxon>Paracoccaceae</taxon>
        <taxon>Boseongicola</taxon>
    </lineage>
</organism>
<dbReference type="PROSITE" id="PS00445">
    <property type="entry name" value="FGGY_KINASES_2"/>
    <property type="match status" value="1"/>
</dbReference>
<dbReference type="InterPro" id="IPR018484">
    <property type="entry name" value="FGGY_N"/>
</dbReference>
<dbReference type="SUPFAM" id="SSF53067">
    <property type="entry name" value="Actin-like ATPase domain"/>
    <property type="match status" value="2"/>
</dbReference>
<feature type="domain" description="Carbohydrate kinase FGGY C-terminal" evidence="6">
    <location>
        <begin position="258"/>
        <end position="447"/>
    </location>
</feature>
<name>A0A6B0Y2G6_9RHOB</name>
<evidence type="ECO:0000256" key="1">
    <source>
        <dbReference type="ARBA" id="ARBA00009156"/>
    </source>
</evidence>
<evidence type="ECO:0008006" key="8">
    <source>
        <dbReference type="Google" id="ProtNLM"/>
    </source>
</evidence>
<accession>A0A6B0Y2G6</accession>
<dbReference type="InterPro" id="IPR018483">
    <property type="entry name" value="Carb_kinase_FGGY_CS"/>
</dbReference>
<dbReference type="AlphaFoldDB" id="A0A6B0Y2G6"/>
<sequence>MSALWIGLDVGTTTVKAAAYAPGGVCIAESAVAGEVQQGSGGESEQDMAGVRNCVMHALAELGGKVDVASVASLGIAAQGDGFWAVDADGVPVAPARLWNDTRAAADLDALAGSGATAAIGRGCHTALWAGTSGMLWRWLRARDADAAGRVARVMTCADWVGHCLTGEWATDWSNASIPFLDFATRSYGEPQLEALDCRDLEDRLNPPRRAATRLGGLTADAAKATGLAEGIPVSVGTLDLSAMIVGMCMDRPGQTMMIMGTTAVVNILSDSLVLEDEPVGAAVLHPTAEIAIKVLAPTSGASAIDWFTRLHPRTLGGQGAGEVAERLNALVADVPPGANGVTFLPYLSGERAPFVASDIRAGFHGLSAVTSTAEMGRAVMEGAAFSLRHCFVSQGGLPTEPVQLTGGGSRNATWCQVIADIMQQVVIVSEASDQGLWGAACLGAGAAGLGDPVTLAKRVEDHVRYRPDPANGPLYDRAFARYQVLSDAARAVRAKLGSLKEPDG</sequence>
<evidence type="ECO:0000259" key="5">
    <source>
        <dbReference type="Pfam" id="PF00370"/>
    </source>
</evidence>
<comment type="similarity">
    <text evidence="1 4">Belongs to the FGGY kinase family.</text>
</comment>
<reference evidence="7" key="1">
    <citation type="submission" date="2019-09" db="EMBL/GenBank/DDBJ databases">
        <title>Characterisation of the sponge microbiome using genome-centric metagenomics.</title>
        <authorList>
            <person name="Engelberts J.P."/>
            <person name="Robbins S.J."/>
            <person name="De Goeij J.M."/>
            <person name="Aranda M."/>
            <person name="Bell S.C."/>
            <person name="Webster N.S."/>
        </authorList>
    </citation>
    <scope>NUCLEOTIDE SEQUENCE</scope>
    <source>
        <strain evidence="7">SB0664_bin_43</strain>
    </source>
</reference>
<evidence type="ECO:0000259" key="6">
    <source>
        <dbReference type="Pfam" id="PF02782"/>
    </source>
</evidence>
<dbReference type="PANTHER" id="PTHR43095:SF5">
    <property type="entry name" value="XYLULOSE KINASE"/>
    <property type="match status" value="1"/>
</dbReference>
<evidence type="ECO:0000256" key="4">
    <source>
        <dbReference type="RuleBase" id="RU003733"/>
    </source>
</evidence>
<evidence type="ECO:0000256" key="2">
    <source>
        <dbReference type="ARBA" id="ARBA00022679"/>
    </source>
</evidence>
<dbReference type="InterPro" id="IPR050406">
    <property type="entry name" value="FGGY_Carb_Kinase"/>
</dbReference>
<evidence type="ECO:0000313" key="7">
    <source>
        <dbReference type="EMBL" id="MXY34257.1"/>
    </source>
</evidence>
<gene>
    <name evidence="7" type="ORF">F4Y60_09245</name>
</gene>
<dbReference type="GO" id="GO:0016773">
    <property type="term" value="F:phosphotransferase activity, alcohol group as acceptor"/>
    <property type="evidence" value="ECO:0007669"/>
    <property type="project" value="InterPro"/>
</dbReference>
<dbReference type="InterPro" id="IPR018485">
    <property type="entry name" value="FGGY_C"/>
</dbReference>
<dbReference type="GO" id="GO:0016301">
    <property type="term" value="F:kinase activity"/>
    <property type="evidence" value="ECO:0007669"/>
    <property type="project" value="UniProtKB-KW"/>
</dbReference>
<dbReference type="Pfam" id="PF00370">
    <property type="entry name" value="FGGY_N"/>
    <property type="match status" value="1"/>
</dbReference>
<keyword evidence="3 4" id="KW-0418">Kinase</keyword>
<evidence type="ECO:0000256" key="3">
    <source>
        <dbReference type="ARBA" id="ARBA00022777"/>
    </source>
</evidence>
<dbReference type="Pfam" id="PF02782">
    <property type="entry name" value="FGGY_C"/>
    <property type="match status" value="1"/>
</dbReference>
<dbReference type="PANTHER" id="PTHR43095">
    <property type="entry name" value="SUGAR KINASE"/>
    <property type="match status" value="1"/>
</dbReference>
<dbReference type="PIRSF" id="PIRSF000538">
    <property type="entry name" value="GlpK"/>
    <property type="match status" value="1"/>
</dbReference>
<dbReference type="InterPro" id="IPR000577">
    <property type="entry name" value="Carb_kinase_FGGY"/>
</dbReference>
<protein>
    <recommendedName>
        <fullName evidence="8">Carbohydrate kinase</fullName>
    </recommendedName>
</protein>
<dbReference type="GO" id="GO:0005975">
    <property type="term" value="P:carbohydrate metabolic process"/>
    <property type="evidence" value="ECO:0007669"/>
    <property type="project" value="InterPro"/>
</dbReference>
<dbReference type="Gene3D" id="3.30.420.40">
    <property type="match status" value="2"/>
</dbReference>
<dbReference type="InterPro" id="IPR043129">
    <property type="entry name" value="ATPase_NBD"/>
</dbReference>
<dbReference type="EMBL" id="VXRY01000368">
    <property type="protein sequence ID" value="MXY34257.1"/>
    <property type="molecule type" value="Genomic_DNA"/>
</dbReference>
<feature type="domain" description="Carbohydrate kinase FGGY N-terminal" evidence="5">
    <location>
        <begin position="4"/>
        <end position="247"/>
    </location>
</feature>